<keyword evidence="8" id="KW-0175">Coiled coil</keyword>
<reference evidence="14" key="1">
    <citation type="submission" date="2023-08" db="EMBL/GenBank/DDBJ databases">
        <authorList>
            <person name="Chen Y."/>
            <person name="Shah S."/>
            <person name="Dougan E. K."/>
            <person name="Thang M."/>
            <person name="Chan C."/>
        </authorList>
    </citation>
    <scope>NUCLEOTIDE SEQUENCE</scope>
</reference>
<dbReference type="InterPro" id="IPR003864">
    <property type="entry name" value="CSC1/OSCA1-like_7TM"/>
</dbReference>
<evidence type="ECO:0000256" key="3">
    <source>
        <dbReference type="ARBA" id="ARBA00008017"/>
    </source>
</evidence>
<dbReference type="InterPro" id="IPR045122">
    <property type="entry name" value="Csc1-like"/>
</dbReference>
<feature type="transmembrane region" description="Helical" evidence="9">
    <location>
        <begin position="792"/>
        <end position="816"/>
    </location>
</feature>
<feature type="transmembrane region" description="Helical" evidence="9">
    <location>
        <begin position="346"/>
        <end position="375"/>
    </location>
</feature>
<evidence type="ECO:0000259" key="12">
    <source>
        <dbReference type="Pfam" id="PF13967"/>
    </source>
</evidence>
<feature type="domain" description="CSC1/OSCA1-like cytosolic" evidence="13">
    <location>
        <begin position="101"/>
        <end position="239"/>
    </location>
</feature>
<keyword evidence="4" id="KW-0813">Transport</keyword>
<feature type="domain" description="Mechanosensitive ion channel MscS" evidence="10">
    <location>
        <begin position="839"/>
        <end position="901"/>
    </location>
</feature>
<dbReference type="Pfam" id="PF02714">
    <property type="entry name" value="RSN1_7TM"/>
    <property type="match status" value="1"/>
</dbReference>
<sequence length="914" mass="102096">MDEAMLLEYSHLGMKAMFGIGLPALAILAPLHARATGAADDELSRISLSNATTEEWIVWVHAFFVWYVVLFILYLVWHAQRRKFRPRRSRWLASVPEPMATTLLVEGIPEQVRSEELLAKFFDEIFGKPVVRSVALVRDISRLPPLMQERDQLSERLAEACLQKRSADLPQLERQYRRAAEQLEEVAELIYSSQTFAYDAAFVTFCDRRSTEFAKRLRYSERPSSYKVTAAPPPGDVNFDSFSNSAAHINKGSALLGRLLVACMFFFFLPAVIGISSLLSVDSLSQLLPGLKDWAADHGYFTAAWEALLGTSLLCMLMDLVPMILEEVFWRFYRLRSGAKSQHKIQRWYFTFLVVFVLLVTAVGTSLFEAAARLAQAPLQVWWLLADQLPDSTNFYLRYAVLLWGAPFFDLLRCFQLLKFWRAVKVGESPEVARQMAEPEDQAFHGVGARSARWALHMVLGLTLCSLQPFIPLILAFGFMFRRLVYGYLIVFVETRKSDSGGQLWRAQMQHTQLGLVIYIMAESQAMSCKVKVMTLILMDREQSMVAAVLAGSSGSVVALFWYWYPSLLELHSLPVQQASCVEAATIGREGSSEVVAEPPGMSPYLQPELQQSLPTALRSGPNPWAELDRALATASGGDVLWVRLQDYADEFRKGYVQYGVDQTCKALARVMPSPGLRHIVEVARPGLHNLMTGLLLFFSVNLLASAVPQQAKFVLPDKLKALDPNRDGVLTGPEVEELVRNFSLKLFSVLFYLESGLFGMAALQKPKDYQAQGKDVLDKYWRELDYRKPKAVLLFLALNAAIVSTTASGCLRAWGLSPRSILALGGVGGLAFGLAAQNLVGNFMGGILLIVNRQFNVGDIIDTNGVQGKVRRMGWINIEIQSGTDLVMLPNAMVLGQKITHINRLRGATPPEP</sequence>
<evidence type="ECO:0000313" key="15">
    <source>
        <dbReference type="Proteomes" id="UP001178507"/>
    </source>
</evidence>
<gene>
    <name evidence="14" type="ORF">EVOR1521_LOCUS17420</name>
</gene>
<evidence type="ECO:0000313" key="14">
    <source>
        <dbReference type="EMBL" id="CAJ1392281.1"/>
    </source>
</evidence>
<dbReference type="SUPFAM" id="SSF82861">
    <property type="entry name" value="Mechanosensitive channel protein MscS (YggB), transmembrane region"/>
    <property type="match status" value="1"/>
</dbReference>
<dbReference type="Pfam" id="PF13967">
    <property type="entry name" value="RSN1_TM"/>
    <property type="match status" value="1"/>
</dbReference>
<dbReference type="Pfam" id="PF14703">
    <property type="entry name" value="PHM7_cyt"/>
    <property type="match status" value="1"/>
</dbReference>
<comment type="subcellular location">
    <subcellularLocation>
        <location evidence="1">Membrane</location>
        <topology evidence="1">Multi-pass membrane protein</topology>
    </subcellularLocation>
</comment>
<feature type="transmembrane region" description="Helical" evidence="9">
    <location>
        <begin position="57"/>
        <end position="77"/>
    </location>
</feature>
<feature type="transmembrane region" description="Helical" evidence="9">
    <location>
        <begin position="395"/>
        <end position="412"/>
    </location>
</feature>
<dbReference type="PANTHER" id="PTHR13018:SF5">
    <property type="entry name" value="RE44586P"/>
    <property type="match status" value="1"/>
</dbReference>
<keyword evidence="6 9" id="KW-1133">Transmembrane helix</keyword>
<evidence type="ECO:0000256" key="1">
    <source>
        <dbReference type="ARBA" id="ARBA00004141"/>
    </source>
</evidence>
<feature type="transmembrane region" description="Helical" evidence="9">
    <location>
        <begin position="822"/>
        <end position="852"/>
    </location>
</feature>
<keyword evidence="15" id="KW-1185">Reference proteome</keyword>
<dbReference type="InterPro" id="IPR006685">
    <property type="entry name" value="MscS_channel_2nd"/>
</dbReference>
<evidence type="ECO:0000256" key="6">
    <source>
        <dbReference type="ARBA" id="ARBA00022989"/>
    </source>
</evidence>
<dbReference type="EMBL" id="CAUJNA010002313">
    <property type="protein sequence ID" value="CAJ1392281.1"/>
    <property type="molecule type" value="Genomic_DNA"/>
</dbReference>
<dbReference type="AlphaFoldDB" id="A0AA36IRP6"/>
<comment type="caution">
    <text evidence="14">The sequence shown here is derived from an EMBL/GenBank/DDBJ whole genome shotgun (WGS) entry which is preliminary data.</text>
</comment>
<evidence type="ECO:0000256" key="4">
    <source>
        <dbReference type="ARBA" id="ARBA00022448"/>
    </source>
</evidence>
<dbReference type="InterPro" id="IPR010920">
    <property type="entry name" value="LSM_dom_sf"/>
</dbReference>
<dbReference type="PANTHER" id="PTHR13018">
    <property type="entry name" value="PROBABLE MEMBRANE PROTEIN DUF221-RELATED"/>
    <property type="match status" value="1"/>
</dbReference>
<dbReference type="GO" id="GO:0005886">
    <property type="term" value="C:plasma membrane"/>
    <property type="evidence" value="ECO:0007669"/>
    <property type="project" value="TreeGrafter"/>
</dbReference>
<evidence type="ECO:0000256" key="9">
    <source>
        <dbReference type="SAM" id="Phobius"/>
    </source>
</evidence>
<dbReference type="InterPro" id="IPR023408">
    <property type="entry name" value="MscS_beta-dom_sf"/>
</dbReference>
<dbReference type="Gene3D" id="1.10.287.1260">
    <property type="match status" value="1"/>
</dbReference>
<feature type="coiled-coil region" evidence="8">
    <location>
        <begin position="162"/>
        <end position="189"/>
    </location>
</feature>
<comment type="similarity">
    <text evidence="2">Belongs to the CSC1 (TC 1.A.17) family.</text>
</comment>
<dbReference type="InterPro" id="IPR018247">
    <property type="entry name" value="EF_Hand_1_Ca_BS"/>
</dbReference>
<comment type="similarity">
    <text evidence="3">Belongs to the MscS (TC 1.A.23) family.</text>
</comment>
<dbReference type="SUPFAM" id="SSF50182">
    <property type="entry name" value="Sm-like ribonucleoproteins"/>
    <property type="match status" value="1"/>
</dbReference>
<evidence type="ECO:0000259" key="10">
    <source>
        <dbReference type="Pfam" id="PF00924"/>
    </source>
</evidence>
<dbReference type="InterPro" id="IPR011014">
    <property type="entry name" value="MscS_channel_TM-2"/>
</dbReference>
<accession>A0AA36IRP6</accession>
<evidence type="ECO:0000256" key="8">
    <source>
        <dbReference type="SAM" id="Coils"/>
    </source>
</evidence>
<evidence type="ECO:0000256" key="2">
    <source>
        <dbReference type="ARBA" id="ARBA00007779"/>
    </source>
</evidence>
<protein>
    <submittedName>
        <fullName evidence="14">Uncharacterized protein</fullName>
    </submittedName>
</protein>
<dbReference type="InterPro" id="IPR027815">
    <property type="entry name" value="CSC1/OSCA1-like_cyt"/>
</dbReference>
<dbReference type="Proteomes" id="UP001178507">
    <property type="component" value="Unassembled WGS sequence"/>
</dbReference>
<name>A0AA36IRP6_9DINO</name>
<dbReference type="GO" id="GO:0005227">
    <property type="term" value="F:calcium-activated cation channel activity"/>
    <property type="evidence" value="ECO:0007669"/>
    <property type="project" value="InterPro"/>
</dbReference>
<feature type="transmembrane region" description="Helical" evidence="9">
    <location>
        <begin position="459"/>
        <end position="481"/>
    </location>
</feature>
<feature type="domain" description="CSC1/OSCA1-like N-terminal transmembrane" evidence="12">
    <location>
        <begin position="1"/>
        <end position="78"/>
    </location>
</feature>
<dbReference type="InterPro" id="IPR032880">
    <property type="entry name" value="CSC1/OSCA1-like_N"/>
</dbReference>
<feature type="transmembrane region" description="Helical" evidence="9">
    <location>
        <begin position="259"/>
        <end position="279"/>
    </location>
</feature>
<dbReference type="PROSITE" id="PS00018">
    <property type="entry name" value="EF_HAND_1"/>
    <property type="match status" value="1"/>
</dbReference>
<keyword evidence="5 9" id="KW-0812">Transmembrane</keyword>
<feature type="transmembrane region" description="Helical" evidence="9">
    <location>
        <begin position="299"/>
        <end position="325"/>
    </location>
</feature>
<evidence type="ECO:0000256" key="7">
    <source>
        <dbReference type="ARBA" id="ARBA00023136"/>
    </source>
</evidence>
<organism evidence="14 15">
    <name type="scientific">Effrenium voratum</name>
    <dbReference type="NCBI Taxonomy" id="2562239"/>
    <lineage>
        <taxon>Eukaryota</taxon>
        <taxon>Sar</taxon>
        <taxon>Alveolata</taxon>
        <taxon>Dinophyceae</taxon>
        <taxon>Suessiales</taxon>
        <taxon>Symbiodiniaceae</taxon>
        <taxon>Effrenium</taxon>
    </lineage>
</organism>
<keyword evidence="7 9" id="KW-0472">Membrane</keyword>
<evidence type="ECO:0000259" key="13">
    <source>
        <dbReference type="Pfam" id="PF14703"/>
    </source>
</evidence>
<feature type="domain" description="CSC1/OSCA1-like 7TM region" evidence="11">
    <location>
        <begin position="256"/>
        <end position="519"/>
    </location>
</feature>
<feature type="transmembrane region" description="Helical" evidence="9">
    <location>
        <begin position="544"/>
        <end position="565"/>
    </location>
</feature>
<dbReference type="Pfam" id="PF00924">
    <property type="entry name" value="MS_channel_2nd"/>
    <property type="match status" value="1"/>
</dbReference>
<dbReference type="Gene3D" id="2.30.30.60">
    <property type="match status" value="1"/>
</dbReference>
<proteinExistence type="inferred from homology"/>
<evidence type="ECO:0000259" key="11">
    <source>
        <dbReference type="Pfam" id="PF02714"/>
    </source>
</evidence>
<evidence type="ECO:0000256" key="5">
    <source>
        <dbReference type="ARBA" id="ARBA00022692"/>
    </source>
</evidence>